<reference evidence="1" key="1">
    <citation type="submission" date="2022-01" db="EMBL/GenBank/DDBJ databases">
        <authorList>
            <person name="King R."/>
        </authorList>
    </citation>
    <scope>NUCLEOTIDE SEQUENCE</scope>
</reference>
<organism evidence="1 2">
    <name type="scientific">Diabrotica balteata</name>
    <name type="common">Banded cucumber beetle</name>
    <dbReference type="NCBI Taxonomy" id="107213"/>
    <lineage>
        <taxon>Eukaryota</taxon>
        <taxon>Metazoa</taxon>
        <taxon>Ecdysozoa</taxon>
        <taxon>Arthropoda</taxon>
        <taxon>Hexapoda</taxon>
        <taxon>Insecta</taxon>
        <taxon>Pterygota</taxon>
        <taxon>Neoptera</taxon>
        <taxon>Endopterygota</taxon>
        <taxon>Coleoptera</taxon>
        <taxon>Polyphaga</taxon>
        <taxon>Cucujiformia</taxon>
        <taxon>Chrysomeloidea</taxon>
        <taxon>Chrysomelidae</taxon>
        <taxon>Galerucinae</taxon>
        <taxon>Diabroticina</taxon>
        <taxon>Diabroticites</taxon>
        <taxon>Diabrotica</taxon>
    </lineage>
</organism>
<protein>
    <submittedName>
        <fullName evidence="1">Uncharacterized protein</fullName>
    </submittedName>
</protein>
<sequence>MPRIVFRQTCRQNQPANSCKEYFRRSIYFSLLDNILIDLEERLSPKVMNLFNLRVDLPKTDKTPEDKVA</sequence>
<proteinExistence type="predicted"/>
<dbReference type="OrthoDB" id="10072079at2759"/>
<dbReference type="Proteomes" id="UP001153709">
    <property type="component" value="Chromosome 3"/>
</dbReference>
<accession>A0A9N9SZI7</accession>
<evidence type="ECO:0000313" key="1">
    <source>
        <dbReference type="EMBL" id="CAG9831140.1"/>
    </source>
</evidence>
<gene>
    <name evidence="1" type="ORF">DIABBA_LOCUS4766</name>
</gene>
<dbReference type="EMBL" id="OU898278">
    <property type="protein sequence ID" value="CAG9831140.1"/>
    <property type="molecule type" value="Genomic_DNA"/>
</dbReference>
<name>A0A9N9SZI7_DIABA</name>
<evidence type="ECO:0000313" key="2">
    <source>
        <dbReference type="Proteomes" id="UP001153709"/>
    </source>
</evidence>
<dbReference type="AlphaFoldDB" id="A0A9N9SZI7"/>
<keyword evidence="2" id="KW-1185">Reference proteome</keyword>